<feature type="domain" description="ABC transmembrane type-1" evidence="9">
    <location>
        <begin position="109"/>
        <end position="304"/>
    </location>
</feature>
<evidence type="ECO:0000256" key="5">
    <source>
        <dbReference type="ARBA" id="ARBA00022989"/>
    </source>
</evidence>
<evidence type="ECO:0000256" key="2">
    <source>
        <dbReference type="ARBA" id="ARBA00022448"/>
    </source>
</evidence>
<dbReference type="AlphaFoldDB" id="A0A5D5APY8"/>
<protein>
    <submittedName>
        <fullName evidence="10">ABC transporter permease</fullName>
    </submittedName>
</protein>
<evidence type="ECO:0000313" key="10">
    <source>
        <dbReference type="EMBL" id="TYT61530.1"/>
    </source>
</evidence>
<dbReference type="GO" id="GO:0055085">
    <property type="term" value="P:transmembrane transport"/>
    <property type="evidence" value="ECO:0007669"/>
    <property type="project" value="InterPro"/>
</dbReference>
<keyword evidence="11" id="KW-1185">Reference proteome</keyword>
<sequence>MFSQAEITEVTRTQRYQEWFAESIAEPFRIAWSDWRTKVGLLIIAGFLLMGLVAWISSSTWFVLERIVLVDSPIANQGSPRLQPLEDMSHPLGTDMNGRDLISGVVHATPTMIQMILAGAVFAIVVAVIVGTVAGYKGGTTETVLMTASDVAMTIPGLPLVIVLVVLIEPQSPWLIGIIITINVWAGIARTIHSQVLSLRENSYVEASRTMGIGTPTIIQKDILPNLMPYVLVNFVYASRRVIYDSVALYFLGFLSFRGVENWGVMMHLAYANASALLNPEATYMLIVPMLPIVVLSFGLMLFAQGTDRLFSPRVRTRNEGKSNTDETDEPDPMTGV</sequence>
<keyword evidence="3" id="KW-1003">Cell membrane</keyword>
<evidence type="ECO:0000259" key="9">
    <source>
        <dbReference type="PROSITE" id="PS50928"/>
    </source>
</evidence>
<feature type="transmembrane region" description="Helical" evidence="7">
    <location>
        <begin position="39"/>
        <end position="64"/>
    </location>
</feature>
<dbReference type="EMBL" id="VTAW01000017">
    <property type="protein sequence ID" value="TYT61530.1"/>
    <property type="molecule type" value="Genomic_DNA"/>
</dbReference>
<organism evidence="10 11">
    <name type="scientific">Natrialba swarupiae</name>
    <dbReference type="NCBI Taxonomy" id="2448032"/>
    <lineage>
        <taxon>Archaea</taxon>
        <taxon>Methanobacteriati</taxon>
        <taxon>Methanobacteriota</taxon>
        <taxon>Stenosarchaea group</taxon>
        <taxon>Halobacteria</taxon>
        <taxon>Halobacteriales</taxon>
        <taxon>Natrialbaceae</taxon>
        <taxon>Natrialba</taxon>
    </lineage>
</organism>
<dbReference type="Pfam" id="PF00528">
    <property type="entry name" value="BPD_transp_1"/>
    <property type="match status" value="1"/>
</dbReference>
<evidence type="ECO:0000256" key="1">
    <source>
        <dbReference type="ARBA" id="ARBA00004651"/>
    </source>
</evidence>
<dbReference type="InterPro" id="IPR050366">
    <property type="entry name" value="BP-dependent_transpt_permease"/>
</dbReference>
<name>A0A5D5APY8_9EURY</name>
<feature type="compositionally biased region" description="Acidic residues" evidence="8">
    <location>
        <begin position="326"/>
        <end position="337"/>
    </location>
</feature>
<feature type="transmembrane region" description="Helical" evidence="7">
    <location>
        <begin position="247"/>
        <end position="271"/>
    </location>
</feature>
<keyword evidence="6 7" id="KW-0472">Membrane</keyword>
<dbReference type="InterPro" id="IPR035906">
    <property type="entry name" value="MetI-like_sf"/>
</dbReference>
<reference evidence="10 11" key="1">
    <citation type="submission" date="2019-08" db="EMBL/GenBank/DDBJ databases">
        <title>Archaea genome.</title>
        <authorList>
            <person name="Kajale S."/>
            <person name="Shouche Y."/>
            <person name="Deshpande N."/>
            <person name="Sharma A."/>
        </authorList>
    </citation>
    <scope>NUCLEOTIDE SEQUENCE [LARGE SCALE GENOMIC DNA]</scope>
    <source>
        <strain evidence="10 11">ESP3B_9</strain>
    </source>
</reference>
<feature type="transmembrane region" description="Helical" evidence="7">
    <location>
        <begin position="174"/>
        <end position="192"/>
    </location>
</feature>
<evidence type="ECO:0000256" key="4">
    <source>
        <dbReference type="ARBA" id="ARBA00022692"/>
    </source>
</evidence>
<evidence type="ECO:0000256" key="3">
    <source>
        <dbReference type="ARBA" id="ARBA00022475"/>
    </source>
</evidence>
<keyword evidence="2 7" id="KW-0813">Transport</keyword>
<feature type="transmembrane region" description="Helical" evidence="7">
    <location>
        <begin position="112"/>
        <end position="136"/>
    </location>
</feature>
<proteinExistence type="inferred from homology"/>
<evidence type="ECO:0000256" key="7">
    <source>
        <dbReference type="RuleBase" id="RU363032"/>
    </source>
</evidence>
<evidence type="ECO:0000256" key="8">
    <source>
        <dbReference type="SAM" id="MobiDB-lite"/>
    </source>
</evidence>
<dbReference type="Gene3D" id="1.10.3720.10">
    <property type="entry name" value="MetI-like"/>
    <property type="match status" value="1"/>
</dbReference>
<dbReference type="SUPFAM" id="SSF161098">
    <property type="entry name" value="MetI-like"/>
    <property type="match status" value="1"/>
</dbReference>
<comment type="caution">
    <text evidence="10">The sequence shown here is derived from an EMBL/GenBank/DDBJ whole genome shotgun (WGS) entry which is preliminary data.</text>
</comment>
<keyword evidence="4 7" id="KW-0812">Transmembrane</keyword>
<dbReference type="PANTHER" id="PTHR43386">
    <property type="entry name" value="OLIGOPEPTIDE TRANSPORT SYSTEM PERMEASE PROTEIN APPC"/>
    <property type="match status" value="1"/>
</dbReference>
<comment type="similarity">
    <text evidence="7">Belongs to the binding-protein-dependent transport system permease family.</text>
</comment>
<keyword evidence="5 7" id="KW-1133">Transmembrane helix</keyword>
<dbReference type="InterPro" id="IPR000515">
    <property type="entry name" value="MetI-like"/>
</dbReference>
<evidence type="ECO:0000256" key="6">
    <source>
        <dbReference type="ARBA" id="ARBA00023136"/>
    </source>
</evidence>
<gene>
    <name evidence="10" type="ORF">FYC77_13410</name>
</gene>
<dbReference type="CDD" id="cd06261">
    <property type="entry name" value="TM_PBP2"/>
    <property type="match status" value="1"/>
</dbReference>
<accession>A0A5D5APY8</accession>
<evidence type="ECO:0000313" key="11">
    <source>
        <dbReference type="Proteomes" id="UP000324104"/>
    </source>
</evidence>
<comment type="subcellular location">
    <subcellularLocation>
        <location evidence="1 7">Cell membrane</location>
        <topology evidence="1 7">Multi-pass membrane protein</topology>
    </subcellularLocation>
</comment>
<feature type="region of interest" description="Disordered" evidence="8">
    <location>
        <begin position="314"/>
        <end position="337"/>
    </location>
</feature>
<dbReference type="Proteomes" id="UP000324104">
    <property type="component" value="Unassembled WGS sequence"/>
</dbReference>
<dbReference type="PANTHER" id="PTHR43386:SF1">
    <property type="entry name" value="D,D-DIPEPTIDE TRANSPORT SYSTEM PERMEASE PROTEIN DDPC-RELATED"/>
    <property type="match status" value="1"/>
</dbReference>
<feature type="transmembrane region" description="Helical" evidence="7">
    <location>
        <begin position="283"/>
        <end position="304"/>
    </location>
</feature>
<feature type="transmembrane region" description="Helical" evidence="7">
    <location>
        <begin position="148"/>
        <end position="168"/>
    </location>
</feature>
<dbReference type="GO" id="GO:0005886">
    <property type="term" value="C:plasma membrane"/>
    <property type="evidence" value="ECO:0007669"/>
    <property type="project" value="UniProtKB-SubCell"/>
</dbReference>
<dbReference type="PROSITE" id="PS50928">
    <property type="entry name" value="ABC_TM1"/>
    <property type="match status" value="1"/>
</dbReference>